<organism evidence="8 9">
    <name type="scientific">Planosporangium thailandense</name>
    <dbReference type="NCBI Taxonomy" id="765197"/>
    <lineage>
        <taxon>Bacteria</taxon>
        <taxon>Bacillati</taxon>
        <taxon>Actinomycetota</taxon>
        <taxon>Actinomycetes</taxon>
        <taxon>Micromonosporales</taxon>
        <taxon>Micromonosporaceae</taxon>
        <taxon>Planosporangium</taxon>
    </lineage>
</organism>
<name>A0ABX0XY94_9ACTN</name>
<evidence type="ECO:0000313" key="9">
    <source>
        <dbReference type="Proteomes" id="UP000722989"/>
    </source>
</evidence>
<keyword evidence="5" id="KW-0067">ATP-binding</keyword>
<dbReference type="EMBL" id="JAATVY010000009">
    <property type="protein sequence ID" value="NJC71024.1"/>
    <property type="molecule type" value="Genomic_DNA"/>
</dbReference>
<dbReference type="PANTHER" id="PTHR43085:SF1">
    <property type="entry name" value="PSEUDOURIDINE KINASE-RELATED"/>
    <property type="match status" value="1"/>
</dbReference>
<evidence type="ECO:0000259" key="7">
    <source>
        <dbReference type="Pfam" id="PF00294"/>
    </source>
</evidence>
<evidence type="ECO:0000256" key="4">
    <source>
        <dbReference type="ARBA" id="ARBA00022777"/>
    </source>
</evidence>
<evidence type="ECO:0000256" key="5">
    <source>
        <dbReference type="ARBA" id="ARBA00022840"/>
    </source>
</evidence>
<evidence type="ECO:0000256" key="3">
    <source>
        <dbReference type="ARBA" id="ARBA00022741"/>
    </source>
</evidence>
<dbReference type="PANTHER" id="PTHR43085">
    <property type="entry name" value="HEXOKINASE FAMILY MEMBER"/>
    <property type="match status" value="1"/>
</dbReference>
<protein>
    <submittedName>
        <fullName evidence="8">Carbohydrate kinase</fullName>
    </submittedName>
</protein>
<dbReference type="Proteomes" id="UP000722989">
    <property type="component" value="Unassembled WGS sequence"/>
</dbReference>
<evidence type="ECO:0000256" key="1">
    <source>
        <dbReference type="ARBA" id="ARBA00010688"/>
    </source>
</evidence>
<comment type="similarity">
    <text evidence="1 6">Belongs to the carbohydrate kinase PfkB family.</text>
</comment>
<dbReference type="GO" id="GO:0016301">
    <property type="term" value="F:kinase activity"/>
    <property type="evidence" value="ECO:0007669"/>
    <property type="project" value="UniProtKB-KW"/>
</dbReference>
<keyword evidence="3" id="KW-0547">Nucleotide-binding</keyword>
<keyword evidence="9" id="KW-1185">Reference proteome</keyword>
<comment type="caution">
    <text evidence="8">The sequence shown here is derived from an EMBL/GenBank/DDBJ whole genome shotgun (WGS) entry which is preliminary data.</text>
</comment>
<sequence length="306" mass="32226">MFVVCGEALIDLVPAGPTTWRSAYGGGPANTAVALARLGTPVALACRLSGDNFGRQLRQHLAENGVDLRLAVAAGEPTTLAVVALDERGRAEYQFYVDGTADWQWSPDELPGALPPGTRGVHVGSLASILEPGAGVLREWVTAHRDDAVVVYDVNVRTALLGDREAYLRSVGGWLTAAHVVKASDDDLAWLYPDRAPLDVARDWLDEHDLSLVLVTAGPDGAIAVPRGQEPLHVPGIDVDVVDTVGAGDTFTAAFLHRVDLRSGGFDRSSLASAMRFAVAAAALACTRAGAQPPTLDEVEKLLAAQ</sequence>
<dbReference type="CDD" id="cd01167">
    <property type="entry name" value="bac_FRK"/>
    <property type="match status" value="1"/>
</dbReference>
<dbReference type="InterPro" id="IPR029056">
    <property type="entry name" value="Ribokinase-like"/>
</dbReference>
<keyword evidence="2 6" id="KW-0808">Transferase</keyword>
<feature type="domain" description="Carbohydrate kinase PfkB" evidence="7">
    <location>
        <begin position="3"/>
        <end position="294"/>
    </location>
</feature>
<evidence type="ECO:0000256" key="6">
    <source>
        <dbReference type="RuleBase" id="RU003704"/>
    </source>
</evidence>
<gene>
    <name evidence="8" type="ORF">HC031_15070</name>
</gene>
<dbReference type="InterPro" id="IPR002139">
    <property type="entry name" value="Ribo/fructo_kinase"/>
</dbReference>
<dbReference type="SUPFAM" id="SSF53613">
    <property type="entry name" value="Ribokinase-like"/>
    <property type="match status" value="1"/>
</dbReference>
<dbReference type="PROSITE" id="PS00584">
    <property type="entry name" value="PFKB_KINASES_2"/>
    <property type="match status" value="1"/>
</dbReference>
<dbReference type="InterPro" id="IPR002173">
    <property type="entry name" value="Carboh/pur_kinase_PfkB_CS"/>
</dbReference>
<accession>A0ABX0XY94</accession>
<dbReference type="InterPro" id="IPR050306">
    <property type="entry name" value="PfkB_Carbo_kinase"/>
</dbReference>
<proteinExistence type="inferred from homology"/>
<dbReference type="PRINTS" id="PR00990">
    <property type="entry name" value="RIBOKINASE"/>
</dbReference>
<evidence type="ECO:0000313" key="8">
    <source>
        <dbReference type="EMBL" id="NJC71024.1"/>
    </source>
</evidence>
<dbReference type="Gene3D" id="3.40.1190.20">
    <property type="match status" value="1"/>
</dbReference>
<dbReference type="Pfam" id="PF00294">
    <property type="entry name" value="PfkB"/>
    <property type="match status" value="1"/>
</dbReference>
<evidence type="ECO:0000256" key="2">
    <source>
        <dbReference type="ARBA" id="ARBA00022679"/>
    </source>
</evidence>
<dbReference type="InterPro" id="IPR011611">
    <property type="entry name" value="PfkB_dom"/>
</dbReference>
<reference evidence="8 9" key="1">
    <citation type="submission" date="2020-03" db="EMBL/GenBank/DDBJ databases">
        <title>WGS of the type strain of Planosporangium spp.</title>
        <authorList>
            <person name="Thawai C."/>
        </authorList>
    </citation>
    <scope>NUCLEOTIDE SEQUENCE [LARGE SCALE GENOMIC DNA]</scope>
    <source>
        <strain evidence="8 9">TBRC 5610</strain>
    </source>
</reference>
<dbReference type="RefSeq" id="WP_167925928.1">
    <property type="nucleotide sequence ID" value="NZ_JAATVY010000009.1"/>
</dbReference>
<keyword evidence="4 6" id="KW-0418">Kinase</keyword>